<evidence type="ECO:0000259" key="7">
    <source>
        <dbReference type="Pfam" id="PF00590"/>
    </source>
</evidence>
<dbReference type="OrthoDB" id="9815856at2"/>
<dbReference type="SUPFAM" id="SSF53790">
    <property type="entry name" value="Tetrapyrrole methylase"/>
    <property type="match status" value="1"/>
</dbReference>
<evidence type="ECO:0000256" key="5">
    <source>
        <dbReference type="ARBA" id="ARBA00023244"/>
    </source>
</evidence>
<dbReference type="Gene3D" id="3.40.1010.10">
    <property type="entry name" value="Cobalt-precorrin-4 Transmethylase, Domain 1"/>
    <property type="match status" value="1"/>
</dbReference>
<evidence type="ECO:0000259" key="9">
    <source>
        <dbReference type="Pfam" id="PF14824"/>
    </source>
</evidence>
<dbReference type="InterPro" id="IPR037115">
    <property type="entry name" value="Sirohaem_synt_dimer_dom_sf"/>
</dbReference>
<dbReference type="GO" id="GO:0019354">
    <property type="term" value="P:siroheme biosynthetic process"/>
    <property type="evidence" value="ECO:0007669"/>
    <property type="project" value="UniProtKB-UniPathway"/>
</dbReference>
<dbReference type="InterPro" id="IPR028281">
    <property type="entry name" value="Sirohaem_synthase_central"/>
</dbReference>
<comment type="catalytic activity">
    <reaction evidence="6">
        <text>precorrin-2 + NAD(+) = sirohydrochlorin + NADH + 2 H(+)</text>
        <dbReference type="Rhea" id="RHEA:15613"/>
        <dbReference type="ChEBI" id="CHEBI:15378"/>
        <dbReference type="ChEBI" id="CHEBI:57540"/>
        <dbReference type="ChEBI" id="CHEBI:57945"/>
        <dbReference type="ChEBI" id="CHEBI:58351"/>
        <dbReference type="ChEBI" id="CHEBI:58827"/>
        <dbReference type="EC" id="1.3.1.76"/>
    </reaction>
</comment>
<dbReference type="HOGENOM" id="CLU_011276_2_0_6"/>
<evidence type="ECO:0000256" key="2">
    <source>
        <dbReference type="ARBA" id="ARBA00012400"/>
    </source>
</evidence>
<dbReference type="eggNOG" id="COG0007">
    <property type="taxonomic scope" value="Bacteria"/>
</dbReference>
<keyword evidence="3" id="KW-0560">Oxidoreductase</keyword>
<feature type="domain" description="Tetrapyrrole methylase" evidence="7">
    <location>
        <begin position="227"/>
        <end position="321"/>
    </location>
</feature>
<dbReference type="InterPro" id="IPR019478">
    <property type="entry name" value="Sirohaem_synthase_dimer_dom"/>
</dbReference>
<dbReference type="EC" id="1.3.1.76" evidence="2"/>
<evidence type="ECO:0000256" key="6">
    <source>
        <dbReference type="ARBA" id="ARBA00047561"/>
    </source>
</evidence>
<keyword evidence="5" id="KW-0627">Porphyrin biosynthesis</keyword>
<organism evidence="10 11">
    <name type="scientific">Pseudoxanthomonas suwonensis (strain 11-1)</name>
    <dbReference type="NCBI Taxonomy" id="743721"/>
    <lineage>
        <taxon>Bacteria</taxon>
        <taxon>Pseudomonadati</taxon>
        <taxon>Pseudomonadota</taxon>
        <taxon>Gammaproteobacteria</taxon>
        <taxon>Lysobacterales</taxon>
        <taxon>Lysobacteraceae</taxon>
        <taxon>Pseudoxanthomonas</taxon>
    </lineage>
</organism>
<accession>E6WX78</accession>
<dbReference type="STRING" id="743721.Psesu_2953"/>
<dbReference type="SUPFAM" id="SSF75615">
    <property type="entry name" value="Siroheme synthase middle domains-like"/>
    <property type="match status" value="1"/>
</dbReference>
<dbReference type="PANTHER" id="PTHR35330">
    <property type="entry name" value="SIROHEME BIOSYNTHESIS PROTEIN MET8"/>
    <property type="match status" value="1"/>
</dbReference>
<dbReference type="InterPro" id="IPR006367">
    <property type="entry name" value="Sirohaem_synthase_N"/>
</dbReference>
<feature type="domain" description="Sirohaem synthase dimerisation" evidence="8">
    <location>
        <begin position="152"/>
        <end position="202"/>
    </location>
</feature>
<evidence type="ECO:0000256" key="1">
    <source>
        <dbReference type="ARBA" id="ARBA00005010"/>
    </source>
</evidence>
<keyword evidence="4" id="KW-0520">NAD</keyword>
<feature type="domain" description="Siroheme synthase central" evidence="9">
    <location>
        <begin position="121"/>
        <end position="145"/>
    </location>
</feature>
<dbReference type="RefSeq" id="WP_013536602.1">
    <property type="nucleotide sequence ID" value="NC_014924.1"/>
</dbReference>
<dbReference type="Pfam" id="PF13241">
    <property type="entry name" value="NAD_binding_7"/>
    <property type="match status" value="1"/>
</dbReference>
<dbReference type="InterPro" id="IPR014777">
    <property type="entry name" value="4pyrrole_Mease_sub1"/>
</dbReference>
<dbReference type="InterPro" id="IPR028161">
    <property type="entry name" value="Met8-like"/>
</dbReference>
<sequence>MGLYPLFADLAGREVLVVGGGEVAARKIAALLRAGADVRLHTRDIGHPDIQAAVDEGRITCMQGDFDPAWLDGVWLVVAATDDHAFNAGLAAEAGRRRRLINVVDDAALSTYQVPAVVDRSPLVVAISSAGAAPMLARRIRERLETLLDPATGALAGLFARHRERIRTALPDLSLRRRWFETILDGRLDAVAGDPGALEATFLAELVAAGVRGAVQGSVSAIAAVEPDLLTLRALRALNEADLILVGPGVREDALEPARRDASRVDVASADEAAERAARHAGEGERVVYLYVESQAGREIEAVKAACANAGVAFRRIPGVPMKIS</sequence>
<reference evidence="10 11" key="1">
    <citation type="submission" date="2011-01" db="EMBL/GenBank/DDBJ databases">
        <title>Complete sequence of Pseudoxanthomonas suwonensis 11-1.</title>
        <authorList>
            <consortium name="US DOE Joint Genome Institute"/>
            <person name="Lucas S."/>
            <person name="Copeland A."/>
            <person name="Lapidus A."/>
            <person name="Cheng J.-F."/>
            <person name="Goodwin L."/>
            <person name="Pitluck S."/>
            <person name="Teshima H."/>
            <person name="Detter J.C."/>
            <person name="Han C."/>
            <person name="Tapia R."/>
            <person name="Land M."/>
            <person name="Hauser L."/>
            <person name="Kyrpides N."/>
            <person name="Ivanova N."/>
            <person name="Ovchinnikova G."/>
            <person name="Siebers A.K."/>
            <person name="Allgaier M."/>
            <person name="Thelen M.P."/>
            <person name="Hugenholtz P."/>
            <person name="Gladden J."/>
            <person name="Woyke T."/>
        </authorList>
    </citation>
    <scope>NUCLEOTIDE SEQUENCE [LARGE SCALE GENOMIC DNA]</scope>
    <source>
        <strain evidence="11">11-1</strain>
    </source>
</reference>
<name>E6WX78_PSEUU</name>
<dbReference type="KEGG" id="psu:Psesu_2953"/>
<dbReference type="Pfam" id="PF14824">
    <property type="entry name" value="Sirohm_synth_M"/>
    <property type="match status" value="1"/>
</dbReference>
<dbReference type="PANTHER" id="PTHR35330:SF1">
    <property type="entry name" value="SIROHEME BIOSYNTHESIS PROTEIN MET8"/>
    <property type="match status" value="1"/>
</dbReference>
<evidence type="ECO:0000313" key="11">
    <source>
        <dbReference type="Proteomes" id="UP000008632"/>
    </source>
</evidence>
<dbReference type="InterPro" id="IPR035996">
    <property type="entry name" value="4pyrrol_Methylase_sf"/>
</dbReference>
<comment type="pathway">
    <text evidence="1">Porphyrin-containing compound metabolism; siroheme biosynthesis; sirohydrochlorin from precorrin-2: step 1/1.</text>
</comment>
<dbReference type="InterPro" id="IPR036291">
    <property type="entry name" value="NAD(P)-bd_dom_sf"/>
</dbReference>
<dbReference type="GO" id="GO:0004325">
    <property type="term" value="F:ferrochelatase activity"/>
    <property type="evidence" value="ECO:0007669"/>
    <property type="project" value="InterPro"/>
</dbReference>
<dbReference type="Proteomes" id="UP000008632">
    <property type="component" value="Chromosome"/>
</dbReference>
<dbReference type="Pfam" id="PF10414">
    <property type="entry name" value="CysG_dimeriser"/>
    <property type="match status" value="1"/>
</dbReference>
<dbReference type="GO" id="GO:0043115">
    <property type="term" value="F:precorrin-2 dehydrogenase activity"/>
    <property type="evidence" value="ECO:0007669"/>
    <property type="project" value="UniProtKB-EC"/>
</dbReference>
<dbReference type="UniPathway" id="UPA00262">
    <property type="reaction ID" value="UER00222"/>
</dbReference>
<evidence type="ECO:0000259" key="8">
    <source>
        <dbReference type="Pfam" id="PF10414"/>
    </source>
</evidence>
<dbReference type="eggNOG" id="COG1648">
    <property type="taxonomic scope" value="Bacteria"/>
</dbReference>
<gene>
    <name evidence="10" type="ordered locus">Psesu_2953</name>
</gene>
<evidence type="ECO:0000313" key="10">
    <source>
        <dbReference type="EMBL" id="ADV28777.1"/>
    </source>
</evidence>
<dbReference type="AlphaFoldDB" id="E6WX78"/>
<proteinExistence type="predicted"/>
<dbReference type="Gene3D" id="3.40.50.720">
    <property type="entry name" value="NAD(P)-binding Rossmann-like Domain"/>
    <property type="match status" value="1"/>
</dbReference>
<evidence type="ECO:0000256" key="4">
    <source>
        <dbReference type="ARBA" id="ARBA00023027"/>
    </source>
</evidence>
<keyword evidence="11" id="KW-1185">Reference proteome</keyword>
<protein>
    <recommendedName>
        <fullName evidence="2">precorrin-2 dehydrogenase</fullName>
        <ecNumber evidence="2">1.3.1.76</ecNumber>
    </recommendedName>
</protein>
<evidence type="ECO:0000256" key="3">
    <source>
        <dbReference type="ARBA" id="ARBA00023002"/>
    </source>
</evidence>
<dbReference type="NCBIfam" id="TIGR01470">
    <property type="entry name" value="cysG_Nterm"/>
    <property type="match status" value="1"/>
</dbReference>
<dbReference type="Gene3D" id="3.30.160.110">
    <property type="entry name" value="Siroheme synthase, domain 2"/>
    <property type="match status" value="1"/>
</dbReference>
<dbReference type="InterPro" id="IPR000878">
    <property type="entry name" value="4pyrrol_Mease"/>
</dbReference>
<dbReference type="Gene3D" id="1.10.8.210">
    <property type="entry name" value="Sirohaem synthase, dimerisation domain"/>
    <property type="match status" value="1"/>
</dbReference>
<dbReference type="GO" id="GO:0008168">
    <property type="term" value="F:methyltransferase activity"/>
    <property type="evidence" value="ECO:0007669"/>
    <property type="project" value="InterPro"/>
</dbReference>
<dbReference type="EMBL" id="CP002446">
    <property type="protein sequence ID" value="ADV28777.1"/>
    <property type="molecule type" value="Genomic_DNA"/>
</dbReference>
<dbReference type="SUPFAM" id="SSF51735">
    <property type="entry name" value="NAD(P)-binding Rossmann-fold domains"/>
    <property type="match status" value="1"/>
</dbReference>
<dbReference type="Pfam" id="PF00590">
    <property type="entry name" value="TP_methylase"/>
    <property type="match status" value="1"/>
</dbReference>